<accession>A0A8H6R443</accession>
<organism evidence="3 4">
    <name type="scientific">Pseudocercospora fuligena</name>
    <dbReference type="NCBI Taxonomy" id="685502"/>
    <lineage>
        <taxon>Eukaryota</taxon>
        <taxon>Fungi</taxon>
        <taxon>Dikarya</taxon>
        <taxon>Ascomycota</taxon>
        <taxon>Pezizomycotina</taxon>
        <taxon>Dothideomycetes</taxon>
        <taxon>Dothideomycetidae</taxon>
        <taxon>Mycosphaerellales</taxon>
        <taxon>Mycosphaerellaceae</taxon>
        <taxon>Pseudocercospora</taxon>
    </lineage>
</organism>
<keyword evidence="1" id="KW-0539">Nucleus</keyword>
<dbReference type="InterPro" id="IPR001138">
    <property type="entry name" value="Zn2Cys6_DnaBD"/>
</dbReference>
<dbReference type="GO" id="GO:0008270">
    <property type="term" value="F:zinc ion binding"/>
    <property type="evidence" value="ECO:0007669"/>
    <property type="project" value="InterPro"/>
</dbReference>
<feature type="compositionally biased region" description="Basic and acidic residues" evidence="2">
    <location>
        <begin position="200"/>
        <end position="210"/>
    </location>
</feature>
<name>A0A8H6R443_9PEZI</name>
<feature type="compositionally biased region" description="Low complexity" evidence="2">
    <location>
        <begin position="236"/>
        <end position="249"/>
    </location>
</feature>
<dbReference type="OrthoDB" id="10261408at2759"/>
<gene>
    <name evidence="3" type="ORF">HII31_13063</name>
</gene>
<evidence type="ECO:0000313" key="3">
    <source>
        <dbReference type="EMBL" id="KAF7185566.1"/>
    </source>
</evidence>
<feature type="region of interest" description="Disordered" evidence="2">
    <location>
        <begin position="223"/>
        <end position="264"/>
    </location>
</feature>
<dbReference type="EMBL" id="JABCIY010000316">
    <property type="protein sequence ID" value="KAF7185566.1"/>
    <property type="molecule type" value="Genomic_DNA"/>
</dbReference>
<feature type="non-terminal residue" evidence="3">
    <location>
        <position position="329"/>
    </location>
</feature>
<evidence type="ECO:0000256" key="1">
    <source>
        <dbReference type="ARBA" id="ARBA00023242"/>
    </source>
</evidence>
<evidence type="ECO:0000256" key="2">
    <source>
        <dbReference type="SAM" id="MobiDB-lite"/>
    </source>
</evidence>
<evidence type="ECO:0000313" key="4">
    <source>
        <dbReference type="Proteomes" id="UP000660729"/>
    </source>
</evidence>
<sequence>MPATASAPEKTRRSRITAACAVCRAKRQKCSGEKGPAKDYLRALQDRLQDTERLLLGVLDRTSDAELLDVLQRESAFGGGPSHQTWTSAMSGSEYWSSHPLNRLDGIRAWERHRRSGEIANRQARPSIAPSIAESATTIPPGRLPSSTVADTAYETSPLDSMSNFGSGDQKDIDIYSQQYPSIPRRTEPWAAPEAVMARPDSRRYSQETREAGEALFSISNHHRTASHQSHPPPTQWSQPPSTQHPQTSVKPATPVPPQTGTTQFPKHLFWNTIQDAITVIVEGQVRHSGQHAPKATTVFMAREAAIRQPAHNNPRRWMPHGTWQARPQ</sequence>
<evidence type="ECO:0008006" key="5">
    <source>
        <dbReference type="Google" id="ProtNLM"/>
    </source>
</evidence>
<protein>
    <recommendedName>
        <fullName evidence="5">Zn(2)-C6 fungal-type domain-containing protein</fullName>
    </recommendedName>
</protein>
<feature type="region of interest" description="Disordered" evidence="2">
    <location>
        <begin position="182"/>
        <end position="210"/>
    </location>
</feature>
<proteinExistence type="predicted"/>
<dbReference type="Proteomes" id="UP000660729">
    <property type="component" value="Unassembled WGS sequence"/>
</dbReference>
<reference evidence="3" key="1">
    <citation type="submission" date="2020-04" db="EMBL/GenBank/DDBJ databases">
        <title>Draft genome resource of the tomato pathogen Pseudocercospora fuligena.</title>
        <authorList>
            <person name="Zaccaron A."/>
        </authorList>
    </citation>
    <scope>NUCLEOTIDE SEQUENCE</scope>
    <source>
        <strain evidence="3">PF001</strain>
    </source>
</reference>
<comment type="caution">
    <text evidence="3">The sequence shown here is derived from an EMBL/GenBank/DDBJ whole genome shotgun (WGS) entry which is preliminary data.</text>
</comment>
<dbReference type="GO" id="GO:0000981">
    <property type="term" value="F:DNA-binding transcription factor activity, RNA polymerase II-specific"/>
    <property type="evidence" value="ECO:0007669"/>
    <property type="project" value="InterPro"/>
</dbReference>
<keyword evidence="4" id="KW-1185">Reference proteome</keyword>
<dbReference type="CDD" id="cd00067">
    <property type="entry name" value="GAL4"/>
    <property type="match status" value="1"/>
</dbReference>
<dbReference type="AlphaFoldDB" id="A0A8H6R443"/>